<dbReference type="Pfam" id="PF07687">
    <property type="entry name" value="M20_dimer"/>
    <property type="match status" value="1"/>
</dbReference>
<dbReference type="SUPFAM" id="SSF53187">
    <property type="entry name" value="Zn-dependent exopeptidases"/>
    <property type="match status" value="1"/>
</dbReference>
<evidence type="ECO:0000256" key="1">
    <source>
        <dbReference type="ARBA" id="ARBA00006153"/>
    </source>
</evidence>
<gene>
    <name evidence="6" type="ORF">SAMN04487895_101122</name>
</gene>
<feature type="domain" description="Peptidase M20 dimerisation" evidence="5">
    <location>
        <begin position="219"/>
        <end position="315"/>
    </location>
</feature>
<dbReference type="Proteomes" id="UP000198809">
    <property type="component" value="Unassembled WGS sequence"/>
</dbReference>
<evidence type="ECO:0000313" key="7">
    <source>
        <dbReference type="Proteomes" id="UP000198809"/>
    </source>
</evidence>
<comment type="cofactor">
    <cofactor evidence="3">
        <name>Zn(2+)</name>
        <dbReference type="ChEBI" id="CHEBI:29105"/>
    </cofactor>
    <text evidence="3">Binds 2 Zn(2+) ions per subunit.</text>
</comment>
<feature type="binding site" evidence="3">
    <location>
        <position position="390"/>
    </location>
    <ligand>
        <name>Zn(2+)</name>
        <dbReference type="ChEBI" id="CHEBI:29105"/>
        <label>2</label>
    </ligand>
</feature>
<dbReference type="PIRSF" id="PIRSF001235">
    <property type="entry name" value="Amidase_carbamoylase"/>
    <property type="match status" value="1"/>
</dbReference>
<dbReference type="RefSeq" id="WP_246590543.1">
    <property type="nucleotide sequence ID" value="NZ_CP076607.1"/>
</dbReference>
<accession>A0A1H8FJ92</accession>
<organism evidence="6 7">
    <name type="scientific">Paenibacillus sophorae</name>
    <dbReference type="NCBI Taxonomy" id="1333845"/>
    <lineage>
        <taxon>Bacteria</taxon>
        <taxon>Bacillati</taxon>
        <taxon>Bacillota</taxon>
        <taxon>Bacilli</taxon>
        <taxon>Bacillales</taxon>
        <taxon>Paenibacillaceae</taxon>
        <taxon>Paenibacillus</taxon>
    </lineage>
</organism>
<dbReference type="NCBIfam" id="TIGR01879">
    <property type="entry name" value="hydantase"/>
    <property type="match status" value="1"/>
</dbReference>
<evidence type="ECO:0000256" key="3">
    <source>
        <dbReference type="PIRSR" id="PIRSR001235-1"/>
    </source>
</evidence>
<feature type="binding site" evidence="3">
    <location>
        <position position="197"/>
    </location>
    <ligand>
        <name>Zn(2+)</name>
        <dbReference type="ChEBI" id="CHEBI:29105"/>
        <label>1</label>
    </ligand>
</feature>
<dbReference type="SUPFAM" id="SSF55031">
    <property type="entry name" value="Bacterial exopeptidase dimerisation domain"/>
    <property type="match status" value="1"/>
</dbReference>
<dbReference type="CDD" id="cd03884">
    <property type="entry name" value="M20_bAS"/>
    <property type="match status" value="1"/>
</dbReference>
<evidence type="ECO:0000256" key="2">
    <source>
        <dbReference type="ARBA" id="ARBA00022801"/>
    </source>
</evidence>
<dbReference type="PANTHER" id="PTHR32494:SF5">
    <property type="entry name" value="ALLANTOATE AMIDOHYDROLASE"/>
    <property type="match status" value="1"/>
</dbReference>
<feature type="binding site" evidence="3">
    <location>
        <position position="97"/>
    </location>
    <ligand>
        <name>Zn(2+)</name>
        <dbReference type="ChEBI" id="CHEBI:29105"/>
        <label>1</label>
    </ligand>
</feature>
<dbReference type="InterPro" id="IPR002933">
    <property type="entry name" value="Peptidase_M20"/>
</dbReference>
<reference evidence="6 7" key="1">
    <citation type="submission" date="2016-10" db="EMBL/GenBank/DDBJ databases">
        <authorList>
            <person name="de Groot N.N."/>
        </authorList>
    </citation>
    <scope>NUCLEOTIDE SEQUENCE [LARGE SCALE GENOMIC DNA]</scope>
    <source>
        <strain evidence="6 7">CGMCC 1.10238</strain>
    </source>
</reference>
<feature type="binding site" evidence="4">
    <location>
        <position position="222"/>
    </location>
    <ligand>
        <name>allantoate</name>
        <dbReference type="ChEBI" id="CHEBI:17536"/>
    </ligand>
</feature>
<name>A0A1H8FJ92_9BACL</name>
<dbReference type="Gene3D" id="3.30.70.360">
    <property type="match status" value="1"/>
</dbReference>
<keyword evidence="2 6" id="KW-0378">Hydrolase</keyword>
<feature type="binding site" evidence="3">
    <location>
        <position position="132"/>
    </location>
    <ligand>
        <name>Zn(2+)</name>
        <dbReference type="ChEBI" id="CHEBI:29105"/>
        <label>2</label>
    </ligand>
</feature>
<keyword evidence="3" id="KW-0862">Zinc</keyword>
<sequence length="426" mass="46291">MIDKSLRINRDRLERSIQELATFGQNENGGLDRTTFTPAELEAREWLKAALRNEGISIRIDEAANIWGRRAGENPELLPPIVCGSHMDTVPNGGKYDGALGVLMALEVLRTLNDAGIATRHPFELVSFSAEEPNPFGLSTFGSRAVTGKLTREQIIGVRNPEGKLLTEALEEAGGSPECFDQAALSKEAISAFVEVHIEQGRRLISRNIPIGVVTSITGIYREEVTVRGEANHAGTTLMEDRNDALTAAAEMILAAESICRAFPACEVVGTVGQLKIIPNAPNIIPAEAVFLVEFRGESKDQIGQVLTEWKLRLELLARRRLSIVTRKVILNQPPSPMDRSVLESIERQAGLLRIPSLRLGSMAGHDATHMTSITRSGMIFVPSVGGKSHCPEEESRITDIEQAANVLLHTMLDLDAGLDTGGGEL</sequence>
<dbReference type="Pfam" id="PF01546">
    <property type="entry name" value="Peptidase_M20"/>
    <property type="match status" value="1"/>
</dbReference>
<proteinExistence type="inferred from homology"/>
<dbReference type="GO" id="GO:0016813">
    <property type="term" value="F:hydrolase activity, acting on carbon-nitrogen (but not peptide) bonds, in linear amidines"/>
    <property type="evidence" value="ECO:0007669"/>
    <property type="project" value="InterPro"/>
</dbReference>
<dbReference type="InterPro" id="IPR036264">
    <property type="entry name" value="Bact_exopeptidase_dim_dom"/>
</dbReference>
<dbReference type="AlphaFoldDB" id="A0A1H8FJ92"/>
<comment type="similarity">
    <text evidence="1">Belongs to the peptidase M20 family.</text>
</comment>
<dbReference type="PANTHER" id="PTHR32494">
    <property type="entry name" value="ALLANTOATE DEIMINASE-RELATED"/>
    <property type="match status" value="1"/>
</dbReference>
<dbReference type="STRING" id="1333845.SAMN04487895_101122"/>
<protein>
    <submittedName>
        <fullName evidence="6">N-carbamoyl-L-amino-acid hydrolase</fullName>
    </submittedName>
</protein>
<feature type="binding site" evidence="3">
    <location>
        <position position="86"/>
    </location>
    <ligand>
        <name>Zn(2+)</name>
        <dbReference type="ChEBI" id="CHEBI:29105"/>
        <label>1</label>
    </ligand>
</feature>
<evidence type="ECO:0000313" key="6">
    <source>
        <dbReference type="EMBL" id="SEN31217.1"/>
    </source>
</evidence>
<feature type="binding site" evidence="4">
    <location>
        <position position="283"/>
    </location>
    <ligand>
        <name>allantoate</name>
        <dbReference type="ChEBI" id="CHEBI:17536"/>
    </ligand>
</feature>
<evidence type="ECO:0000259" key="5">
    <source>
        <dbReference type="Pfam" id="PF07687"/>
    </source>
</evidence>
<evidence type="ECO:0000256" key="4">
    <source>
        <dbReference type="PIRSR" id="PIRSR001235-2"/>
    </source>
</evidence>
<feature type="binding site" evidence="4">
    <location>
        <position position="296"/>
    </location>
    <ligand>
        <name>allantoate</name>
        <dbReference type="ChEBI" id="CHEBI:17536"/>
    </ligand>
</feature>
<dbReference type="Gene3D" id="3.40.630.10">
    <property type="entry name" value="Zn peptidases"/>
    <property type="match status" value="1"/>
</dbReference>
<keyword evidence="3" id="KW-0479">Metal-binding</keyword>
<dbReference type="GO" id="GO:0046872">
    <property type="term" value="F:metal ion binding"/>
    <property type="evidence" value="ECO:0007669"/>
    <property type="project" value="UniProtKB-KW"/>
</dbReference>
<dbReference type="EMBL" id="FODH01000001">
    <property type="protein sequence ID" value="SEN31217.1"/>
    <property type="molecule type" value="Genomic_DNA"/>
</dbReference>
<dbReference type="NCBIfam" id="NF006771">
    <property type="entry name" value="PRK09290.1-5"/>
    <property type="match status" value="1"/>
</dbReference>
<feature type="binding site" evidence="3">
    <location>
        <position position="97"/>
    </location>
    <ligand>
        <name>Zn(2+)</name>
        <dbReference type="ChEBI" id="CHEBI:29105"/>
        <label>2</label>
    </ligand>
</feature>
<dbReference type="InterPro" id="IPR011650">
    <property type="entry name" value="Peptidase_M20_dimer"/>
</dbReference>
<dbReference type="InterPro" id="IPR010158">
    <property type="entry name" value="Amidase_Cbmase"/>
</dbReference>